<dbReference type="OrthoDB" id="340227at2759"/>
<accession>A0A1V9XFW3</accession>
<gene>
    <name evidence="4" type="ORF">BIW11_10471</name>
</gene>
<evidence type="ECO:0000259" key="3">
    <source>
        <dbReference type="PROSITE" id="PS50961"/>
    </source>
</evidence>
<evidence type="ECO:0000313" key="5">
    <source>
        <dbReference type="Proteomes" id="UP000192247"/>
    </source>
</evidence>
<protein>
    <submittedName>
        <fullName evidence="4">La-related protein 1B-like</fullName>
    </submittedName>
</protein>
<comment type="caution">
    <text evidence="4">The sequence shown here is derived from an EMBL/GenBank/DDBJ whole genome shotgun (WGS) entry which is preliminary data.</text>
</comment>
<keyword evidence="1 2" id="KW-0694">RNA-binding</keyword>
<dbReference type="InterPro" id="IPR045180">
    <property type="entry name" value="La_dom_prot"/>
</dbReference>
<keyword evidence="5" id="KW-1185">Reference proteome</keyword>
<dbReference type="Proteomes" id="UP000192247">
    <property type="component" value="Unassembled WGS sequence"/>
</dbReference>
<dbReference type="Pfam" id="PF05383">
    <property type="entry name" value="La"/>
    <property type="match status" value="1"/>
</dbReference>
<feature type="domain" description="HTH La-type RNA-binding" evidence="3">
    <location>
        <begin position="18"/>
        <end position="107"/>
    </location>
</feature>
<dbReference type="PROSITE" id="PS50961">
    <property type="entry name" value="HTH_LA"/>
    <property type="match status" value="1"/>
</dbReference>
<dbReference type="InParanoid" id="A0A1V9XFW3"/>
<dbReference type="STRING" id="418985.A0A1V9XFW3"/>
<evidence type="ECO:0000256" key="1">
    <source>
        <dbReference type="ARBA" id="ARBA00022884"/>
    </source>
</evidence>
<dbReference type="InterPro" id="IPR006630">
    <property type="entry name" value="La_HTH"/>
</dbReference>
<dbReference type="InterPro" id="IPR036388">
    <property type="entry name" value="WH-like_DNA-bd_sf"/>
</dbReference>
<name>A0A1V9XFW3_9ACAR</name>
<dbReference type="SUPFAM" id="SSF46785">
    <property type="entry name" value="Winged helix' DNA-binding domain"/>
    <property type="match status" value="1"/>
</dbReference>
<dbReference type="SMART" id="SM00715">
    <property type="entry name" value="LA"/>
    <property type="match status" value="1"/>
</dbReference>
<proteinExistence type="predicted"/>
<organism evidence="4 5">
    <name type="scientific">Tropilaelaps mercedesae</name>
    <dbReference type="NCBI Taxonomy" id="418985"/>
    <lineage>
        <taxon>Eukaryota</taxon>
        <taxon>Metazoa</taxon>
        <taxon>Ecdysozoa</taxon>
        <taxon>Arthropoda</taxon>
        <taxon>Chelicerata</taxon>
        <taxon>Arachnida</taxon>
        <taxon>Acari</taxon>
        <taxon>Parasitiformes</taxon>
        <taxon>Mesostigmata</taxon>
        <taxon>Gamasina</taxon>
        <taxon>Dermanyssoidea</taxon>
        <taxon>Laelapidae</taxon>
        <taxon>Tropilaelaps</taxon>
    </lineage>
</organism>
<dbReference type="PANTHER" id="PTHR22792">
    <property type="entry name" value="LUPUS LA PROTEIN-RELATED"/>
    <property type="match status" value="1"/>
</dbReference>
<sequence length="107" mass="12085">MTYYEKPADMCAMTVYDRDPKLGIAEVIVSVVKEVLSPENLEKDPVLRSKIDEEGYVSVNLIADLHRIRIFTDSSKVIVEALQNANDLEVHKGVKVRLALLREQDGE</sequence>
<dbReference type="GO" id="GO:0003723">
    <property type="term" value="F:RNA binding"/>
    <property type="evidence" value="ECO:0007669"/>
    <property type="project" value="UniProtKB-UniRule"/>
</dbReference>
<dbReference type="EMBL" id="MNPL01012056">
    <property type="protein sequence ID" value="OQR72306.1"/>
    <property type="molecule type" value="Genomic_DNA"/>
</dbReference>
<reference evidence="4 5" key="1">
    <citation type="journal article" date="2017" name="Gigascience">
        <title>Draft genome of the honey bee ectoparasitic mite, Tropilaelaps mercedesae, is shaped by the parasitic life history.</title>
        <authorList>
            <person name="Dong X."/>
            <person name="Armstrong S.D."/>
            <person name="Xia D."/>
            <person name="Makepeace B.L."/>
            <person name="Darby A.C."/>
            <person name="Kadowaki T."/>
        </authorList>
    </citation>
    <scope>NUCLEOTIDE SEQUENCE [LARGE SCALE GENOMIC DNA]</scope>
    <source>
        <strain evidence="4">Wuxi-XJTLU</strain>
    </source>
</reference>
<dbReference type="AlphaFoldDB" id="A0A1V9XFW3"/>
<dbReference type="InterPro" id="IPR036390">
    <property type="entry name" value="WH_DNA-bd_sf"/>
</dbReference>
<evidence type="ECO:0000313" key="4">
    <source>
        <dbReference type="EMBL" id="OQR72306.1"/>
    </source>
</evidence>
<dbReference type="Gene3D" id="1.10.10.10">
    <property type="entry name" value="Winged helix-like DNA-binding domain superfamily/Winged helix DNA-binding domain"/>
    <property type="match status" value="1"/>
</dbReference>
<evidence type="ECO:0000256" key="2">
    <source>
        <dbReference type="PROSITE-ProRule" id="PRU00332"/>
    </source>
</evidence>